<dbReference type="GeneID" id="95984853"/>
<accession>A0ABR3Q568</accession>
<organism evidence="1 2">
    <name type="scientific">Vanrija albida</name>
    <dbReference type="NCBI Taxonomy" id="181172"/>
    <lineage>
        <taxon>Eukaryota</taxon>
        <taxon>Fungi</taxon>
        <taxon>Dikarya</taxon>
        <taxon>Basidiomycota</taxon>
        <taxon>Agaricomycotina</taxon>
        <taxon>Tremellomycetes</taxon>
        <taxon>Trichosporonales</taxon>
        <taxon>Trichosporonaceae</taxon>
        <taxon>Vanrija</taxon>
    </lineage>
</organism>
<comment type="caution">
    <text evidence="1">The sequence shown here is derived from an EMBL/GenBank/DDBJ whole genome shotgun (WGS) entry which is preliminary data.</text>
</comment>
<dbReference type="Proteomes" id="UP001565368">
    <property type="component" value="Unassembled WGS sequence"/>
</dbReference>
<reference evidence="1 2" key="1">
    <citation type="submission" date="2023-08" db="EMBL/GenBank/DDBJ databases">
        <title>Annotated Genome Sequence of Vanrija albida AlHP1.</title>
        <authorList>
            <person name="Herzog R."/>
        </authorList>
    </citation>
    <scope>NUCLEOTIDE SEQUENCE [LARGE SCALE GENOMIC DNA]</scope>
    <source>
        <strain evidence="1 2">AlHP1</strain>
    </source>
</reference>
<protein>
    <submittedName>
        <fullName evidence="1">Uncharacterized protein</fullName>
    </submittedName>
</protein>
<dbReference type="RefSeq" id="XP_069209757.1">
    <property type="nucleotide sequence ID" value="XM_069352339.1"/>
</dbReference>
<evidence type="ECO:0000313" key="1">
    <source>
        <dbReference type="EMBL" id="KAL1409813.1"/>
    </source>
</evidence>
<proteinExistence type="predicted"/>
<dbReference type="EMBL" id="JBBXJM010000003">
    <property type="protein sequence ID" value="KAL1409813.1"/>
    <property type="molecule type" value="Genomic_DNA"/>
</dbReference>
<keyword evidence="2" id="KW-1185">Reference proteome</keyword>
<gene>
    <name evidence="1" type="ORF">Q8F55_003810</name>
</gene>
<evidence type="ECO:0000313" key="2">
    <source>
        <dbReference type="Proteomes" id="UP001565368"/>
    </source>
</evidence>
<sequence>MTETLRTVTTALTATLTSFLSPLLLSPPSSHHTGLDLWLHADAPRFYDISEREFVCRRVEPHCACCAEGEAELCCVGPGHCAATSGDCAVVSSRGAGAAVAVGEGRAQ</sequence>
<name>A0ABR3Q568_9TREE</name>